<dbReference type="InterPro" id="IPR037066">
    <property type="entry name" value="Plug_dom_sf"/>
</dbReference>
<dbReference type="EMBL" id="CAJRAF010000002">
    <property type="protein sequence ID" value="CAG5006898.1"/>
    <property type="molecule type" value="Genomic_DNA"/>
</dbReference>
<gene>
    <name evidence="9" type="ORF">DYBT9275_03919</name>
</gene>
<evidence type="ECO:0000256" key="6">
    <source>
        <dbReference type="ARBA" id="ARBA00023237"/>
    </source>
</evidence>
<accession>A0A916JEC6</accession>
<dbReference type="InterPro" id="IPR012910">
    <property type="entry name" value="Plug_dom"/>
</dbReference>
<dbReference type="NCBIfam" id="TIGR04057">
    <property type="entry name" value="SusC_RagA_signa"/>
    <property type="match status" value="1"/>
</dbReference>
<dbReference type="Proteomes" id="UP000680038">
    <property type="component" value="Unassembled WGS sequence"/>
</dbReference>
<dbReference type="SUPFAM" id="SSF56935">
    <property type="entry name" value="Porins"/>
    <property type="match status" value="1"/>
</dbReference>
<keyword evidence="4 7" id="KW-0812">Transmembrane</keyword>
<keyword evidence="10" id="KW-1185">Reference proteome</keyword>
<evidence type="ECO:0000256" key="1">
    <source>
        <dbReference type="ARBA" id="ARBA00004571"/>
    </source>
</evidence>
<name>A0A916JEC6_9BACT</name>
<dbReference type="Pfam" id="PF07715">
    <property type="entry name" value="Plug"/>
    <property type="match status" value="1"/>
</dbReference>
<dbReference type="InterPro" id="IPR036942">
    <property type="entry name" value="Beta-barrel_TonB_sf"/>
</dbReference>
<comment type="similarity">
    <text evidence="7">Belongs to the TonB-dependent receptor family.</text>
</comment>
<proteinExistence type="inferred from homology"/>
<keyword evidence="5 7" id="KW-0472">Membrane</keyword>
<keyword evidence="6 7" id="KW-0998">Cell outer membrane</keyword>
<comment type="subcellular location">
    <subcellularLocation>
        <location evidence="1 7">Cell outer membrane</location>
        <topology evidence="1 7">Multi-pass membrane protein</topology>
    </subcellularLocation>
</comment>
<comment type="caution">
    <text evidence="9">The sequence shown here is derived from an EMBL/GenBank/DDBJ whole genome shotgun (WGS) entry which is preliminary data.</text>
</comment>
<evidence type="ECO:0000256" key="3">
    <source>
        <dbReference type="ARBA" id="ARBA00022452"/>
    </source>
</evidence>
<dbReference type="InterPro" id="IPR039426">
    <property type="entry name" value="TonB-dep_rcpt-like"/>
</dbReference>
<sequence>MKRKQEVKCPQWMKLTFYQIVVFTASVGASLAAPKSGNMLSKTATISIAKAITGTVTDSKGEAIPGSTVMIKGSAGGTITDADGKFSIEVPNEGTVLIFSSIGFNTKEVTVGVQSVLNVVLETSAAVLNEVVVTALGVQRDKKALTYATQQIGGEELRRAANTNFVDALNGKAAGIDIKVSSSGAGGSTRAVLRGNKSLQGSSEALYVIDGIPMVNNKGGQPGSYGGTDGGDGLSSINPSDIESISVLRGANASILYGSQGANGVILVTTKKGKEGKLAVDLQSSTVFEQVSGLPDFQFRYGTVGGDYSWTPKGTAVVKSDSYQKDYIKDFFQTGITANNSVAITGGNNKTSVYFSYANVSSKGIMPTNTYHKNNFSFRQSTKMLRDKITLSSGIILSAEKSKNRPGAGYYNNPLTGLYLFGRDRDFNNYKENYAVFNPERNMDKMNWYSTEEKQNNPYWEINRNSKLQSFKRIIANVKLSYDILENLKFEIRGNIDYNNALRDYRYAAAGNSVSVSPNGKWDYTRYTDQAIYTDGILTYNKTVGDFSVNALAGLSYQKNIYGDGMTVNNGTVSLQYPNVFTFSNMPYNVMFNQQVGGVLDYAKTIKQGAFANLSLGYKDFLYLDLAGRNDWASTLALTGNQSYFYPSVGGSAVISQIVDLPQVISFLKVRASFSQTANEVPYNVVQPLSTIGGAGGPTGIGGINRPTQVPFTNLKPEKIVANEYGLEAKFFKNRLGLDFTYYNGVSTNQFLSLAAPSGSGYTTYYVNAGKIENSGFELTLNAEPIRTDHFSWNTILNASQNKNKIVELIASNPGYQVGGDDEGFASIIKAGGSFNDVYIYKFARNEAGQILLDANGVTRKAATQTKVGNVNPKLLLSWNNNFTYRNFFASAMINGKFGGVAFSKTEAFLDSYGVSERTAEARDAGSIAINAVTPEGTAVTTIDPYTYYSAIGDRNKIMEPYLFSRTNVRLGQFVLGYTIKSKGANPVFKDASVSFVGRNLFFLYKKAPFDPEQSMTTGNSLQSADVFGLPSTRSYGLNLKLSF</sequence>
<dbReference type="NCBIfam" id="TIGR04056">
    <property type="entry name" value="OMP_RagA_SusC"/>
    <property type="match status" value="1"/>
</dbReference>
<evidence type="ECO:0000313" key="10">
    <source>
        <dbReference type="Proteomes" id="UP000680038"/>
    </source>
</evidence>
<dbReference type="AlphaFoldDB" id="A0A916JEC6"/>
<dbReference type="Gene3D" id="2.170.130.10">
    <property type="entry name" value="TonB-dependent receptor, plug domain"/>
    <property type="match status" value="1"/>
</dbReference>
<evidence type="ECO:0000259" key="8">
    <source>
        <dbReference type="Pfam" id="PF07715"/>
    </source>
</evidence>
<reference evidence="9" key="1">
    <citation type="submission" date="2021-04" db="EMBL/GenBank/DDBJ databases">
        <authorList>
            <person name="Rodrigo-Torres L."/>
            <person name="Arahal R. D."/>
            <person name="Lucena T."/>
        </authorList>
    </citation>
    <scope>NUCLEOTIDE SEQUENCE</scope>
    <source>
        <strain evidence="9">CECT 9275</strain>
    </source>
</reference>
<dbReference type="InterPro" id="IPR023996">
    <property type="entry name" value="TonB-dep_OMP_SusC/RagA"/>
</dbReference>
<evidence type="ECO:0000313" key="9">
    <source>
        <dbReference type="EMBL" id="CAG5006898.1"/>
    </source>
</evidence>
<dbReference type="GO" id="GO:0009279">
    <property type="term" value="C:cell outer membrane"/>
    <property type="evidence" value="ECO:0007669"/>
    <property type="project" value="UniProtKB-SubCell"/>
</dbReference>
<keyword evidence="9" id="KW-0675">Receptor</keyword>
<dbReference type="InterPro" id="IPR023997">
    <property type="entry name" value="TonB-dep_OMP_SusC/RagA_CS"/>
</dbReference>
<dbReference type="PROSITE" id="PS52016">
    <property type="entry name" value="TONB_DEPENDENT_REC_3"/>
    <property type="match status" value="1"/>
</dbReference>
<evidence type="ECO:0000256" key="5">
    <source>
        <dbReference type="ARBA" id="ARBA00023136"/>
    </source>
</evidence>
<feature type="domain" description="TonB-dependent receptor plug" evidence="8">
    <location>
        <begin position="142"/>
        <end position="265"/>
    </location>
</feature>
<dbReference type="Gene3D" id="2.40.170.20">
    <property type="entry name" value="TonB-dependent receptor, beta-barrel domain"/>
    <property type="match status" value="1"/>
</dbReference>
<keyword evidence="3 7" id="KW-1134">Transmembrane beta strand</keyword>
<dbReference type="RefSeq" id="WP_215240346.1">
    <property type="nucleotide sequence ID" value="NZ_CAJRAF010000002.1"/>
</dbReference>
<dbReference type="Pfam" id="PF13715">
    <property type="entry name" value="CarbopepD_reg_2"/>
    <property type="match status" value="1"/>
</dbReference>
<keyword evidence="2 7" id="KW-0813">Transport</keyword>
<evidence type="ECO:0000256" key="4">
    <source>
        <dbReference type="ARBA" id="ARBA00022692"/>
    </source>
</evidence>
<evidence type="ECO:0000256" key="7">
    <source>
        <dbReference type="PROSITE-ProRule" id="PRU01360"/>
    </source>
</evidence>
<protein>
    <submittedName>
        <fullName evidence="9">TonB-dependent receptor P3</fullName>
    </submittedName>
</protein>
<evidence type="ECO:0000256" key="2">
    <source>
        <dbReference type="ARBA" id="ARBA00022448"/>
    </source>
</evidence>
<dbReference type="SUPFAM" id="SSF49464">
    <property type="entry name" value="Carboxypeptidase regulatory domain-like"/>
    <property type="match status" value="1"/>
</dbReference>
<organism evidence="9 10">
    <name type="scientific">Dyadobacter helix</name>
    <dbReference type="NCBI Taxonomy" id="2822344"/>
    <lineage>
        <taxon>Bacteria</taxon>
        <taxon>Pseudomonadati</taxon>
        <taxon>Bacteroidota</taxon>
        <taxon>Cytophagia</taxon>
        <taxon>Cytophagales</taxon>
        <taxon>Spirosomataceae</taxon>
        <taxon>Dyadobacter</taxon>
    </lineage>
</organism>
<dbReference type="InterPro" id="IPR008969">
    <property type="entry name" value="CarboxyPept-like_regulatory"/>
</dbReference>
<dbReference type="Gene3D" id="2.60.40.1120">
    <property type="entry name" value="Carboxypeptidase-like, regulatory domain"/>
    <property type="match status" value="1"/>
</dbReference>